<keyword evidence="1" id="KW-0812">Transmembrane</keyword>
<feature type="domain" description="DUF1559" evidence="2">
    <location>
        <begin position="35"/>
        <end position="294"/>
    </location>
</feature>
<feature type="transmembrane region" description="Helical" evidence="1">
    <location>
        <begin position="12"/>
        <end position="34"/>
    </location>
</feature>
<keyword evidence="1" id="KW-1133">Transmembrane helix</keyword>
<gene>
    <name evidence="3" type="ORF">Pan216_43320</name>
</gene>
<dbReference type="SUPFAM" id="SSF54523">
    <property type="entry name" value="Pili subunits"/>
    <property type="match status" value="1"/>
</dbReference>
<dbReference type="AlphaFoldDB" id="A0A518B922"/>
<dbReference type="NCBIfam" id="TIGR02532">
    <property type="entry name" value="IV_pilin_GFxxxE"/>
    <property type="match status" value="1"/>
</dbReference>
<dbReference type="Gene3D" id="3.30.700.10">
    <property type="entry name" value="Glycoprotein, Type 4 Pilin"/>
    <property type="match status" value="1"/>
</dbReference>
<dbReference type="InterPro" id="IPR012902">
    <property type="entry name" value="N_methyl_site"/>
</dbReference>
<dbReference type="Pfam" id="PF07596">
    <property type="entry name" value="SBP_bac_10"/>
    <property type="match status" value="1"/>
</dbReference>
<evidence type="ECO:0000256" key="1">
    <source>
        <dbReference type="SAM" id="Phobius"/>
    </source>
</evidence>
<dbReference type="EMBL" id="CP036279">
    <property type="protein sequence ID" value="QDU63452.1"/>
    <property type="molecule type" value="Genomic_DNA"/>
</dbReference>
<accession>A0A518B922</accession>
<dbReference type="KEGG" id="knv:Pan216_43320"/>
<dbReference type="InterPro" id="IPR027558">
    <property type="entry name" value="Pre_pil_HX9DG_C"/>
</dbReference>
<proteinExistence type="predicted"/>
<evidence type="ECO:0000313" key="3">
    <source>
        <dbReference type="EMBL" id="QDU63452.1"/>
    </source>
</evidence>
<keyword evidence="1" id="KW-0472">Membrane</keyword>
<dbReference type="Pfam" id="PF07963">
    <property type="entry name" value="N_methyl"/>
    <property type="match status" value="1"/>
</dbReference>
<organism evidence="3 4">
    <name type="scientific">Kolteria novifilia</name>
    <dbReference type="NCBI Taxonomy" id="2527975"/>
    <lineage>
        <taxon>Bacteria</taxon>
        <taxon>Pseudomonadati</taxon>
        <taxon>Planctomycetota</taxon>
        <taxon>Planctomycetia</taxon>
        <taxon>Kolteriales</taxon>
        <taxon>Kolteriaceae</taxon>
        <taxon>Kolteria</taxon>
    </lineage>
</organism>
<name>A0A518B922_9BACT</name>
<protein>
    <recommendedName>
        <fullName evidence="2">DUF1559 domain-containing protein</fullName>
    </recommendedName>
</protein>
<dbReference type="RefSeq" id="WP_145264200.1">
    <property type="nucleotide sequence ID" value="NZ_CP036279.1"/>
</dbReference>
<dbReference type="InterPro" id="IPR011453">
    <property type="entry name" value="DUF1559"/>
</dbReference>
<dbReference type="Proteomes" id="UP000317093">
    <property type="component" value="Chromosome"/>
</dbReference>
<keyword evidence="4" id="KW-1185">Reference proteome</keyword>
<dbReference type="InterPro" id="IPR045584">
    <property type="entry name" value="Pilin-like"/>
</dbReference>
<dbReference type="PANTHER" id="PTHR30093:SF2">
    <property type="entry name" value="TYPE II SECRETION SYSTEM PROTEIN H"/>
    <property type="match status" value="1"/>
</dbReference>
<dbReference type="NCBIfam" id="TIGR04294">
    <property type="entry name" value="pre_pil_HX9DG"/>
    <property type="match status" value="1"/>
</dbReference>
<dbReference type="PANTHER" id="PTHR30093">
    <property type="entry name" value="GENERAL SECRETION PATHWAY PROTEIN G"/>
    <property type="match status" value="1"/>
</dbReference>
<evidence type="ECO:0000259" key="2">
    <source>
        <dbReference type="Pfam" id="PF07596"/>
    </source>
</evidence>
<reference evidence="3 4" key="1">
    <citation type="submission" date="2019-02" db="EMBL/GenBank/DDBJ databases">
        <title>Deep-cultivation of Planctomycetes and their phenomic and genomic characterization uncovers novel biology.</title>
        <authorList>
            <person name="Wiegand S."/>
            <person name="Jogler M."/>
            <person name="Boedeker C."/>
            <person name="Pinto D."/>
            <person name="Vollmers J."/>
            <person name="Rivas-Marin E."/>
            <person name="Kohn T."/>
            <person name="Peeters S.H."/>
            <person name="Heuer A."/>
            <person name="Rast P."/>
            <person name="Oberbeckmann S."/>
            <person name="Bunk B."/>
            <person name="Jeske O."/>
            <person name="Meyerdierks A."/>
            <person name="Storesund J.E."/>
            <person name="Kallscheuer N."/>
            <person name="Luecker S."/>
            <person name="Lage O.M."/>
            <person name="Pohl T."/>
            <person name="Merkel B.J."/>
            <person name="Hornburger P."/>
            <person name="Mueller R.-W."/>
            <person name="Bruemmer F."/>
            <person name="Labrenz M."/>
            <person name="Spormann A.M."/>
            <person name="Op den Camp H."/>
            <person name="Overmann J."/>
            <person name="Amann R."/>
            <person name="Jetten M.S.M."/>
            <person name="Mascher T."/>
            <person name="Medema M.H."/>
            <person name="Devos D.P."/>
            <person name="Kaster A.-K."/>
            <person name="Ovreas L."/>
            <person name="Rohde M."/>
            <person name="Galperin M.Y."/>
            <person name="Jogler C."/>
        </authorList>
    </citation>
    <scope>NUCLEOTIDE SEQUENCE [LARGE SCALE GENOMIC DNA]</scope>
    <source>
        <strain evidence="3 4">Pan216</strain>
    </source>
</reference>
<evidence type="ECO:0000313" key="4">
    <source>
        <dbReference type="Proteomes" id="UP000317093"/>
    </source>
</evidence>
<dbReference type="OrthoDB" id="210498at2"/>
<sequence>MFRRPRGVNAFTLVELLVVVAIIGILVSLLLPAVQQAREAARRTQCVNNLRQVGIALHEYHESHLVFPPGQFNSIGSDSPFVLADHQTNRSCWMQQLLPYLDQSALFEQFAPAMDGTLDVSLGAFSYPGRETRVPTLICPTDPNGGKNTTAGAASQTQGFHGNYALSVGSTPFGASGSANPLDGMFYVLSSTRLRDVVDGTSKTMMGSENLVVPDTTAHDLRGRYFNSYEGNTLVSTYNPPNTSVGDRQSFCIAAPATPCTITGDFVMYARSQHPGGVNILLADGNARFVSENISTLLFRGLGSRAGNEIVHEF</sequence>